<keyword evidence="2" id="KW-0812">Transmembrane</keyword>
<keyword evidence="2" id="KW-1133">Transmembrane helix</keyword>
<feature type="transmembrane region" description="Helical" evidence="2">
    <location>
        <begin position="20"/>
        <end position="43"/>
    </location>
</feature>
<evidence type="ECO:0000256" key="1">
    <source>
        <dbReference type="SAM" id="MobiDB-lite"/>
    </source>
</evidence>
<gene>
    <name evidence="3" type="ORF">LCGC14_2880040</name>
</gene>
<dbReference type="AlphaFoldDB" id="A0A0F9A8A7"/>
<proteinExistence type="predicted"/>
<accession>A0A0F9A8A7</accession>
<protein>
    <submittedName>
        <fullName evidence="3">Uncharacterized protein</fullName>
    </submittedName>
</protein>
<feature type="transmembrane region" description="Helical" evidence="2">
    <location>
        <begin position="242"/>
        <end position="264"/>
    </location>
</feature>
<name>A0A0F9A8A7_9ZZZZ</name>
<evidence type="ECO:0000313" key="3">
    <source>
        <dbReference type="EMBL" id="KKK74809.1"/>
    </source>
</evidence>
<reference evidence="3" key="1">
    <citation type="journal article" date="2015" name="Nature">
        <title>Complex archaea that bridge the gap between prokaryotes and eukaryotes.</title>
        <authorList>
            <person name="Spang A."/>
            <person name="Saw J.H."/>
            <person name="Jorgensen S.L."/>
            <person name="Zaremba-Niedzwiedzka K."/>
            <person name="Martijn J."/>
            <person name="Lind A.E."/>
            <person name="van Eijk R."/>
            <person name="Schleper C."/>
            <person name="Guy L."/>
            <person name="Ettema T.J."/>
        </authorList>
    </citation>
    <scope>NUCLEOTIDE SEQUENCE</scope>
</reference>
<feature type="transmembrane region" description="Helical" evidence="2">
    <location>
        <begin position="85"/>
        <end position="104"/>
    </location>
</feature>
<feature type="non-terminal residue" evidence="3">
    <location>
        <position position="390"/>
    </location>
</feature>
<keyword evidence="2" id="KW-0472">Membrane</keyword>
<evidence type="ECO:0000256" key="2">
    <source>
        <dbReference type="SAM" id="Phobius"/>
    </source>
</evidence>
<feature type="region of interest" description="Disordered" evidence="1">
    <location>
        <begin position="366"/>
        <end position="390"/>
    </location>
</feature>
<feature type="compositionally biased region" description="Low complexity" evidence="1">
    <location>
        <begin position="379"/>
        <end position="390"/>
    </location>
</feature>
<sequence length="390" mass="41556">WLEKFKSINPSFQKDFLYGMGSRVISAGLGDIVSAGGGLAGWAKQEKLRENMLEVAEVLQSASPENVSWHGAETLLDPRFWQTTVLRTLTFSVALIPGALAAAYTAAPVAGLAGLGALGTTVLTVIFGAAGRGVTEAAFESGSVYNEAKAMGFTNEEASRAAGSVYWKNSGMFTALSVPEFAFAFGVNPFGIALKSMLAKGLVRVGRFGVPALTEGGQELAQDIFTRQALGQPIEWDDEAKLAVVLGAILGIGVGAGGNAFSIIQSRFKARFTPEMQEVFDTEKSRLEVEGLSPEGAELRAMDAVAETEEGKSLIEDIAEEVGQAELEKVIAPEDKVEKLAIDHTLETQREAPIEEIEEAEIERVVPEELPTEIEPEVTPEVPAEPVVVT</sequence>
<organism evidence="3">
    <name type="scientific">marine sediment metagenome</name>
    <dbReference type="NCBI Taxonomy" id="412755"/>
    <lineage>
        <taxon>unclassified sequences</taxon>
        <taxon>metagenomes</taxon>
        <taxon>ecological metagenomes</taxon>
    </lineage>
</organism>
<feature type="non-terminal residue" evidence="3">
    <location>
        <position position="1"/>
    </location>
</feature>
<dbReference type="EMBL" id="LAZR01056142">
    <property type="protein sequence ID" value="KKK74809.1"/>
    <property type="molecule type" value="Genomic_DNA"/>
</dbReference>
<comment type="caution">
    <text evidence="3">The sequence shown here is derived from an EMBL/GenBank/DDBJ whole genome shotgun (WGS) entry which is preliminary data.</text>
</comment>
<feature type="transmembrane region" description="Helical" evidence="2">
    <location>
        <begin position="110"/>
        <end position="130"/>
    </location>
</feature>